<evidence type="ECO:0000313" key="2">
    <source>
        <dbReference type="Proteomes" id="UP000008744"/>
    </source>
</evidence>
<dbReference type="AlphaFoldDB" id="B4H2V5"/>
<proteinExistence type="predicted"/>
<keyword evidence="2" id="KW-1185">Reference proteome</keyword>
<name>B4H2V5_DROPE</name>
<dbReference type="HOGENOM" id="CLU_2742735_0_0_1"/>
<evidence type="ECO:0000313" key="1">
    <source>
        <dbReference type="EMBL" id="EDW30672.1"/>
    </source>
</evidence>
<gene>
    <name evidence="1" type="primary">Dper\GL26913</name>
    <name evidence="1" type="ORF">Dper_GL26913</name>
</gene>
<dbReference type="EMBL" id="CH479204">
    <property type="protein sequence ID" value="EDW30672.1"/>
    <property type="molecule type" value="Genomic_DNA"/>
</dbReference>
<reference evidence="1 2" key="1">
    <citation type="journal article" date="2007" name="Nature">
        <title>Evolution of genes and genomes on the Drosophila phylogeny.</title>
        <authorList>
            <consortium name="Drosophila 12 Genomes Consortium"/>
            <person name="Clark A.G."/>
            <person name="Eisen M.B."/>
            <person name="Smith D.R."/>
            <person name="Bergman C.M."/>
            <person name="Oliver B."/>
            <person name="Markow T.A."/>
            <person name="Kaufman T.C."/>
            <person name="Kellis M."/>
            <person name="Gelbart W."/>
            <person name="Iyer V.N."/>
            <person name="Pollard D.A."/>
            <person name="Sackton T.B."/>
            <person name="Larracuente A.M."/>
            <person name="Singh N.D."/>
            <person name="Abad J.P."/>
            <person name="Abt D.N."/>
            <person name="Adryan B."/>
            <person name="Aguade M."/>
            <person name="Akashi H."/>
            <person name="Anderson W.W."/>
            <person name="Aquadro C.F."/>
            <person name="Ardell D.H."/>
            <person name="Arguello R."/>
            <person name="Artieri C.G."/>
            <person name="Barbash D.A."/>
            <person name="Barker D."/>
            <person name="Barsanti P."/>
            <person name="Batterham P."/>
            <person name="Batzoglou S."/>
            <person name="Begun D."/>
            <person name="Bhutkar A."/>
            <person name="Blanco E."/>
            <person name="Bosak S.A."/>
            <person name="Bradley R.K."/>
            <person name="Brand A.D."/>
            <person name="Brent M.R."/>
            <person name="Brooks A.N."/>
            <person name="Brown R.H."/>
            <person name="Butlin R.K."/>
            <person name="Caggese C."/>
            <person name="Calvi B.R."/>
            <person name="Bernardo de Carvalho A."/>
            <person name="Caspi A."/>
            <person name="Castrezana S."/>
            <person name="Celniker S.E."/>
            <person name="Chang J.L."/>
            <person name="Chapple C."/>
            <person name="Chatterji S."/>
            <person name="Chinwalla A."/>
            <person name="Civetta A."/>
            <person name="Clifton S.W."/>
            <person name="Comeron J.M."/>
            <person name="Costello J.C."/>
            <person name="Coyne J.A."/>
            <person name="Daub J."/>
            <person name="David R.G."/>
            <person name="Delcher A.L."/>
            <person name="Delehaunty K."/>
            <person name="Do C.B."/>
            <person name="Ebling H."/>
            <person name="Edwards K."/>
            <person name="Eickbush T."/>
            <person name="Evans J.D."/>
            <person name="Filipski A."/>
            <person name="Findeiss S."/>
            <person name="Freyhult E."/>
            <person name="Fulton L."/>
            <person name="Fulton R."/>
            <person name="Garcia A.C."/>
            <person name="Gardiner A."/>
            <person name="Garfield D.A."/>
            <person name="Garvin B.E."/>
            <person name="Gibson G."/>
            <person name="Gilbert D."/>
            <person name="Gnerre S."/>
            <person name="Godfrey J."/>
            <person name="Good R."/>
            <person name="Gotea V."/>
            <person name="Gravely B."/>
            <person name="Greenberg A.J."/>
            <person name="Griffiths-Jones S."/>
            <person name="Gross S."/>
            <person name="Guigo R."/>
            <person name="Gustafson E.A."/>
            <person name="Haerty W."/>
            <person name="Hahn M.W."/>
            <person name="Halligan D.L."/>
            <person name="Halpern A.L."/>
            <person name="Halter G.M."/>
            <person name="Han M.V."/>
            <person name="Heger A."/>
            <person name="Hillier L."/>
            <person name="Hinrichs A.S."/>
            <person name="Holmes I."/>
            <person name="Hoskins R.A."/>
            <person name="Hubisz M.J."/>
            <person name="Hultmark D."/>
            <person name="Huntley M.A."/>
            <person name="Jaffe D.B."/>
            <person name="Jagadeeshan S."/>
            <person name="Jeck W.R."/>
            <person name="Johnson J."/>
            <person name="Jones C.D."/>
            <person name="Jordan W.C."/>
            <person name="Karpen G.H."/>
            <person name="Kataoka E."/>
            <person name="Keightley P.D."/>
            <person name="Kheradpour P."/>
            <person name="Kirkness E.F."/>
            <person name="Koerich L.B."/>
            <person name="Kristiansen K."/>
            <person name="Kudrna D."/>
            <person name="Kulathinal R.J."/>
            <person name="Kumar S."/>
            <person name="Kwok R."/>
            <person name="Lander E."/>
            <person name="Langley C.H."/>
            <person name="Lapoint R."/>
            <person name="Lazzaro B.P."/>
            <person name="Lee S.J."/>
            <person name="Levesque L."/>
            <person name="Li R."/>
            <person name="Lin C.F."/>
            <person name="Lin M.F."/>
            <person name="Lindblad-Toh K."/>
            <person name="Llopart A."/>
            <person name="Long M."/>
            <person name="Low L."/>
            <person name="Lozovsky E."/>
            <person name="Lu J."/>
            <person name="Luo M."/>
            <person name="Machado C.A."/>
            <person name="Makalowski W."/>
            <person name="Marzo M."/>
            <person name="Matsuda M."/>
            <person name="Matzkin L."/>
            <person name="McAllister B."/>
            <person name="McBride C.S."/>
            <person name="McKernan B."/>
            <person name="McKernan K."/>
            <person name="Mendez-Lago M."/>
            <person name="Minx P."/>
            <person name="Mollenhauer M.U."/>
            <person name="Montooth K."/>
            <person name="Mount S.M."/>
            <person name="Mu X."/>
            <person name="Myers E."/>
            <person name="Negre B."/>
            <person name="Newfeld S."/>
            <person name="Nielsen R."/>
            <person name="Noor M.A."/>
            <person name="O'Grady P."/>
            <person name="Pachter L."/>
            <person name="Papaceit M."/>
            <person name="Parisi M.J."/>
            <person name="Parisi M."/>
            <person name="Parts L."/>
            <person name="Pedersen J.S."/>
            <person name="Pesole G."/>
            <person name="Phillippy A.M."/>
            <person name="Ponting C.P."/>
            <person name="Pop M."/>
            <person name="Porcelli D."/>
            <person name="Powell J.R."/>
            <person name="Prohaska S."/>
            <person name="Pruitt K."/>
            <person name="Puig M."/>
            <person name="Quesneville H."/>
            <person name="Ram K.R."/>
            <person name="Rand D."/>
            <person name="Rasmussen M.D."/>
            <person name="Reed L.K."/>
            <person name="Reenan R."/>
            <person name="Reily A."/>
            <person name="Remington K.A."/>
            <person name="Rieger T.T."/>
            <person name="Ritchie M.G."/>
            <person name="Robin C."/>
            <person name="Rogers Y.H."/>
            <person name="Rohde C."/>
            <person name="Rozas J."/>
            <person name="Rubenfield M.J."/>
            <person name="Ruiz A."/>
            <person name="Russo S."/>
            <person name="Salzberg S.L."/>
            <person name="Sanchez-Gracia A."/>
            <person name="Saranga D.J."/>
            <person name="Sato H."/>
            <person name="Schaeffer S.W."/>
            <person name="Schatz M.C."/>
            <person name="Schlenke T."/>
            <person name="Schwartz R."/>
            <person name="Segarra C."/>
            <person name="Singh R.S."/>
            <person name="Sirot L."/>
            <person name="Sirota M."/>
            <person name="Sisneros N.B."/>
            <person name="Smith C.D."/>
            <person name="Smith T.F."/>
            <person name="Spieth J."/>
            <person name="Stage D.E."/>
            <person name="Stark A."/>
            <person name="Stephan W."/>
            <person name="Strausberg R.L."/>
            <person name="Strempel S."/>
            <person name="Sturgill D."/>
            <person name="Sutton G."/>
            <person name="Sutton G.G."/>
            <person name="Tao W."/>
            <person name="Teichmann S."/>
            <person name="Tobari Y.N."/>
            <person name="Tomimura Y."/>
            <person name="Tsolas J.M."/>
            <person name="Valente V.L."/>
            <person name="Venter E."/>
            <person name="Venter J.C."/>
            <person name="Vicario S."/>
            <person name="Vieira F.G."/>
            <person name="Vilella A.J."/>
            <person name="Villasante A."/>
            <person name="Walenz B."/>
            <person name="Wang J."/>
            <person name="Wasserman M."/>
            <person name="Watts T."/>
            <person name="Wilson D."/>
            <person name="Wilson R.K."/>
            <person name="Wing R.A."/>
            <person name="Wolfner M.F."/>
            <person name="Wong A."/>
            <person name="Wong G.K."/>
            <person name="Wu C.I."/>
            <person name="Wu G."/>
            <person name="Yamamoto D."/>
            <person name="Yang H.P."/>
            <person name="Yang S.P."/>
            <person name="Yorke J.A."/>
            <person name="Yoshida K."/>
            <person name="Zdobnov E."/>
            <person name="Zhang P."/>
            <person name="Zhang Y."/>
            <person name="Zimin A.V."/>
            <person name="Baldwin J."/>
            <person name="Abdouelleil A."/>
            <person name="Abdulkadir J."/>
            <person name="Abebe A."/>
            <person name="Abera B."/>
            <person name="Abreu J."/>
            <person name="Acer S.C."/>
            <person name="Aftuck L."/>
            <person name="Alexander A."/>
            <person name="An P."/>
            <person name="Anderson E."/>
            <person name="Anderson S."/>
            <person name="Arachi H."/>
            <person name="Azer M."/>
            <person name="Bachantsang P."/>
            <person name="Barry A."/>
            <person name="Bayul T."/>
            <person name="Berlin A."/>
            <person name="Bessette D."/>
            <person name="Bloom T."/>
            <person name="Blye J."/>
            <person name="Boguslavskiy L."/>
            <person name="Bonnet C."/>
            <person name="Boukhgalter B."/>
            <person name="Bourzgui I."/>
            <person name="Brown A."/>
            <person name="Cahill P."/>
            <person name="Channer S."/>
            <person name="Cheshatsang Y."/>
            <person name="Chuda L."/>
            <person name="Citroen M."/>
            <person name="Collymore A."/>
            <person name="Cooke P."/>
            <person name="Costello M."/>
            <person name="D'Aco K."/>
            <person name="Daza R."/>
            <person name="De Haan G."/>
            <person name="DeGray S."/>
            <person name="DeMaso C."/>
            <person name="Dhargay N."/>
            <person name="Dooley K."/>
            <person name="Dooley E."/>
            <person name="Doricent M."/>
            <person name="Dorje P."/>
            <person name="Dorjee K."/>
            <person name="Dupes A."/>
            <person name="Elong R."/>
            <person name="Falk J."/>
            <person name="Farina A."/>
            <person name="Faro S."/>
            <person name="Ferguson D."/>
            <person name="Fisher S."/>
            <person name="Foley C.D."/>
            <person name="Franke A."/>
            <person name="Friedrich D."/>
            <person name="Gadbois L."/>
            <person name="Gearin G."/>
            <person name="Gearin C.R."/>
            <person name="Giannoukos G."/>
            <person name="Goode T."/>
            <person name="Graham J."/>
            <person name="Grandbois E."/>
            <person name="Grewal S."/>
            <person name="Gyaltsen K."/>
            <person name="Hafez N."/>
            <person name="Hagos B."/>
            <person name="Hall J."/>
            <person name="Henson C."/>
            <person name="Hollinger A."/>
            <person name="Honan T."/>
            <person name="Huard M.D."/>
            <person name="Hughes L."/>
            <person name="Hurhula B."/>
            <person name="Husby M.E."/>
            <person name="Kamat A."/>
            <person name="Kanga B."/>
            <person name="Kashin S."/>
            <person name="Khazanovich D."/>
            <person name="Kisner P."/>
            <person name="Lance K."/>
            <person name="Lara M."/>
            <person name="Lee W."/>
            <person name="Lennon N."/>
            <person name="Letendre F."/>
            <person name="LeVine R."/>
            <person name="Lipovsky A."/>
            <person name="Liu X."/>
            <person name="Liu J."/>
            <person name="Liu S."/>
            <person name="Lokyitsang T."/>
            <person name="Lokyitsang Y."/>
            <person name="Lubonja R."/>
            <person name="Lui A."/>
            <person name="MacDonald P."/>
            <person name="Magnisalis V."/>
            <person name="Maru K."/>
            <person name="Matthews C."/>
            <person name="McCusker W."/>
            <person name="McDonough S."/>
            <person name="Mehta T."/>
            <person name="Meldrim J."/>
            <person name="Meneus L."/>
            <person name="Mihai O."/>
            <person name="Mihalev A."/>
            <person name="Mihova T."/>
            <person name="Mittelman R."/>
            <person name="Mlenga V."/>
            <person name="Montmayeur A."/>
            <person name="Mulrain L."/>
            <person name="Navidi A."/>
            <person name="Naylor J."/>
            <person name="Negash T."/>
            <person name="Nguyen T."/>
            <person name="Nguyen N."/>
            <person name="Nicol R."/>
            <person name="Norbu C."/>
            <person name="Norbu N."/>
            <person name="Novod N."/>
            <person name="O'Neill B."/>
            <person name="Osman S."/>
            <person name="Markiewicz E."/>
            <person name="Oyono O.L."/>
            <person name="Patti C."/>
            <person name="Phunkhang P."/>
            <person name="Pierre F."/>
            <person name="Priest M."/>
            <person name="Raghuraman S."/>
            <person name="Rege F."/>
            <person name="Reyes R."/>
            <person name="Rise C."/>
            <person name="Rogov P."/>
            <person name="Ross K."/>
            <person name="Ryan E."/>
            <person name="Settipalli S."/>
            <person name="Shea T."/>
            <person name="Sherpa N."/>
            <person name="Shi L."/>
            <person name="Shih D."/>
            <person name="Sparrow T."/>
            <person name="Spaulding J."/>
            <person name="Stalker J."/>
            <person name="Stange-Thomann N."/>
            <person name="Stavropoulos S."/>
            <person name="Stone C."/>
            <person name="Strader C."/>
            <person name="Tesfaye S."/>
            <person name="Thomson T."/>
            <person name="Thoulutsang Y."/>
            <person name="Thoulutsang D."/>
            <person name="Topham K."/>
            <person name="Topping I."/>
            <person name="Tsamla T."/>
            <person name="Vassiliev H."/>
            <person name="Vo A."/>
            <person name="Wangchuk T."/>
            <person name="Wangdi T."/>
            <person name="Weiand M."/>
            <person name="Wilkinson J."/>
            <person name="Wilson A."/>
            <person name="Yadav S."/>
            <person name="Young G."/>
            <person name="Yu Q."/>
            <person name="Zembek L."/>
            <person name="Zhong D."/>
            <person name="Zimmer A."/>
            <person name="Zwirko Z."/>
            <person name="Jaffe D.B."/>
            <person name="Alvarez P."/>
            <person name="Brockman W."/>
            <person name="Butler J."/>
            <person name="Chin C."/>
            <person name="Gnerre S."/>
            <person name="Grabherr M."/>
            <person name="Kleber M."/>
            <person name="Mauceli E."/>
            <person name="MacCallum I."/>
        </authorList>
    </citation>
    <scope>NUCLEOTIDE SEQUENCE [LARGE SCALE GENOMIC DNA]</scope>
    <source>
        <strain evidence="2">MSH-3 / Tucson 14011-0111.49</strain>
    </source>
</reference>
<protein>
    <submittedName>
        <fullName evidence="1">GL26913</fullName>
    </submittedName>
</protein>
<organism evidence="2">
    <name type="scientific">Drosophila persimilis</name>
    <name type="common">Fruit fly</name>
    <dbReference type="NCBI Taxonomy" id="7234"/>
    <lineage>
        <taxon>Eukaryota</taxon>
        <taxon>Metazoa</taxon>
        <taxon>Ecdysozoa</taxon>
        <taxon>Arthropoda</taxon>
        <taxon>Hexapoda</taxon>
        <taxon>Insecta</taxon>
        <taxon>Pterygota</taxon>
        <taxon>Neoptera</taxon>
        <taxon>Endopterygota</taxon>
        <taxon>Diptera</taxon>
        <taxon>Brachycera</taxon>
        <taxon>Muscomorpha</taxon>
        <taxon>Ephydroidea</taxon>
        <taxon>Drosophilidae</taxon>
        <taxon>Drosophila</taxon>
        <taxon>Sophophora</taxon>
    </lineage>
</organism>
<dbReference type="Proteomes" id="UP000008744">
    <property type="component" value="Unassembled WGS sequence"/>
</dbReference>
<accession>B4H2V5</accession>
<sequence length="71" mass="7765">MEQPQQQPKEPLPLPLPQKPNEAIFINQMQLAAGQRWELLGGGGGGGLLVRGFVGDSCDLWTLRRRSPPTS</sequence>